<accession>A0AAE3DST0</accession>
<evidence type="ECO:0000313" key="2">
    <source>
        <dbReference type="EMBL" id="MCC2189693.1"/>
    </source>
</evidence>
<keyword evidence="1" id="KW-0472">Membrane</keyword>
<evidence type="ECO:0008006" key="4">
    <source>
        <dbReference type="Google" id="ProtNLM"/>
    </source>
</evidence>
<evidence type="ECO:0000256" key="1">
    <source>
        <dbReference type="SAM" id="Phobius"/>
    </source>
</evidence>
<comment type="caution">
    <text evidence="2">The sequence shown here is derived from an EMBL/GenBank/DDBJ whole genome shotgun (WGS) entry which is preliminary data.</text>
</comment>
<reference evidence="2 3" key="1">
    <citation type="submission" date="2021-10" db="EMBL/GenBank/DDBJ databases">
        <title>Anaerobic single-cell dispensing facilitates the cultivation of human gut bacteria.</title>
        <authorList>
            <person name="Afrizal A."/>
        </authorList>
    </citation>
    <scope>NUCLEOTIDE SEQUENCE [LARGE SCALE GENOMIC DNA]</scope>
    <source>
        <strain evidence="2 3">CLA-AA-H277</strain>
    </source>
</reference>
<evidence type="ECO:0000313" key="3">
    <source>
        <dbReference type="Proteomes" id="UP001197875"/>
    </source>
</evidence>
<feature type="transmembrane region" description="Helical" evidence="1">
    <location>
        <begin position="37"/>
        <end position="62"/>
    </location>
</feature>
<dbReference type="RefSeq" id="WP_227614977.1">
    <property type="nucleotide sequence ID" value="NZ_JAJEPR010000010.1"/>
</dbReference>
<gene>
    <name evidence="2" type="ORF">LKD71_07735</name>
</gene>
<keyword evidence="1" id="KW-0812">Transmembrane</keyword>
<proteinExistence type="predicted"/>
<sequence length="302" mass="35186">MSQRMKLFILILVINIVMVLVYLIWNHLRKKEKVLSTWMKAAVMLLCPLVGPAFVFLSYLFYKLVMSQNMDLSDVVFGKEKTRAFIRPDEEVEKNMISIEDALEIADKKSLRTFIMNVIRGDYRNSLASLALALNSEDSETAHYAASVLQDVLSDFRSQVQEKYVRSQVEDEEQAENCISLVEYMLPIIVQKVLTNMEQHAMIARMDEVLEKAWTLDRRKISSVLYEKMCQCLLDIQDYKTCEKWCVRSMEQYPAALSSYTSELKLFFSCGDKEKFFDVMKRLRASDITIDSETLELIRTFM</sequence>
<organism evidence="2 3">
    <name type="scientific">Fusicatenibacter faecihominis</name>
    <dbReference type="NCBI Taxonomy" id="2881276"/>
    <lineage>
        <taxon>Bacteria</taxon>
        <taxon>Bacillati</taxon>
        <taxon>Bacillota</taxon>
        <taxon>Clostridia</taxon>
        <taxon>Lachnospirales</taxon>
        <taxon>Lachnospiraceae</taxon>
        <taxon>Fusicatenibacter</taxon>
    </lineage>
</organism>
<dbReference type="AlphaFoldDB" id="A0AAE3DST0"/>
<name>A0AAE3DST0_9FIRM</name>
<dbReference type="Proteomes" id="UP001197875">
    <property type="component" value="Unassembled WGS sequence"/>
</dbReference>
<dbReference type="EMBL" id="JAJEPR010000010">
    <property type="protein sequence ID" value="MCC2189693.1"/>
    <property type="molecule type" value="Genomic_DNA"/>
</dbReference>
<protein>
    <recommendedName>
        <fullName evidence="4">Pentatricopeptide repeat domain-containing protein</fullName>
    </recommendedName>
</protein>
<keyword evidence="3" id="KW-1185">Reference proteome</keyword>
<keyword evidence="1" id="KW-1133">Transmembrane helix</keyword>
<feature type="transmembrane region" description="Helical" evidence="1">
    <location>
        <begin position="7"/>
        <end position="25"/>
    </location>
</feature>